<evidence type="ECO:0000256" key="1">
    <source>
        <dbReference type="SAM" id="MobiDB-lite"/>
    </source>
</evidence>
<evidence type="ECO:0000313" key="4">
    <source>
        <dbReference type="Proteomes" id="UP000789405"/>
    </source>
</evidence>
<accession>A0A9N9DB60</accession>
<reference evidence="3" key="1">
    <citation type="submission" date="2021-06" db="EMBL/GenBank/DDBJ databases">
        <authorList>
            <person name="Kallberg Y."/>
            <person name="Tangrot J."/>
            <person name="Rosling A."/>
        </authorList>
    </citation>
    <scope>NUCLEOTIDE SEQUENCE</scope>
    <source>
        <strain evidence="3">MA453B</strain>
    </source>
</reference>
<name>A0A9N9DB60_9GLOM</name>
<feature type="region of interest" description="Disordered" evidence="1">
    <location>
        <begin position="85"/>
        <end position="118"/>
    </location>
</feature>
<feature type="compositionally biased region" description="Basic and acidic residues" evidence="1">
    <location>
        <begin position="109"/>
        <end position="118"/>
    </location>
</feature>
<keyword evidence="4" id="KW-1185">Reference proteome</keyword>
<dbReference type="EMBL" id="CAJVPY010005076">
    <property type="protein sequence ID" value="CAG8634808.1"/>
    <property type="molecule type" value="Genomic_DNA"/>
</dbReference>
<dbReference type="AlphaFoldDB" id="A0A9N9DB60"/>
<evidence type="ECO:0000313" key="3">
    <source>
        <dbReference type="EMBL" id="CAG8634808.1"/>
    </source>
</evidence>
<evidence type="ECO:0000259" key="2">
    <source>
        <dbReference type="Pfam" id="PF18126"/>
    </source>
</evidence>
<dbReference type="Pfam" id="PF18126">
    <property type="entry name" value="Mitoc_mL59"/>
    <property type="match status" value="1"/>
</dbReference>
<comment type="caution">
    <text evidence="3">The sequence shown here is derived from an EMBL/GenBank/DDBJ whole genome shotgun (WGS) entry which is preliminary data.</text>
</comment>
<protein>
    <submittedName>
        <fullName evidence="3">27112_t:CDS:1</fullName>
    </submittedName>
</protein>
<organism evidence="3 4">
    <name type="scientific">Dentiscutata erythropus</name>
    <dbReference type="NCBI Taxonomy" id="1348616"/>
    <lineage>
        <taxon>Eukaryota</taxon>
        <taxon>Fungi</taxon>
        <taxon>Fungi incertae sedis</taxon>
        <taxon>Mucoromycota</taxon>
        <taxon>Glomeromycotina</taxon>
        <taxon>Glomeromycetes</taxon>
        <taxon>Diversisporales</taxon>
        <taxon>Gigasporaceae</taxon>
        <taxon>Dentiscutata</taxon>
    </lineage>
</organism>
<proteinExistence type="predicted"/>
<sequence>MTRIISEAIKGIKGVITDNSIVIKGTATKCISPQKLNHIKKQYKPSDFKPTFKYINLWGKARWKAPKVSRRKLADMRKNCEYLGVDPTNIGLPPKPEKKPPRSKPRKGAKYERNAPERKAKIAKALEEMPQTIAAWRLEKLKEKEKNKPSLPF</sequence>
<dbReference type="InterPro" id="IPR040922">
    <property type="entry name" value="Ribosomal_mL59_dom"/>
</dbReference>
<dbReference type="Proteomes" id="UP000789405">
    <property type="component" value="Unassembled WGS sequence"/>
</dbReference>
<feature type="domain" description="Large ribosomal subunit protein mL59" evidence="2">
    <location>
        <begin position="59"/>
        <end position="137"/>
    </location>
</feature>
<dbReference type="OrthoDB" id="18529at2759"/>
<gene>
    <name evidence="3" type="ORF">DERYTH_LOCUS9338</name>
</gene>